<dbReference type="InterPro" id="IPR012910">
    <property type="entry name" value="Plug_dom"/>
</dbReference>
<evidence type="ECO:0000256" key="10">
    <source>
        <dbReference type="SAM" id="SignalP"/>
    </source>
</evidence>
<dbReference type="RefSeq" id="WP_062482866.1">
    <property type="nucleotide sequence ID" value="NZ_CP013650.1"/>
</dbReference>
<keyword evidence="4 8" id="KW-0812">Transmembrane</keyword>
<feature type="domain" description="TonB-dependent receptor-like beta-barrel" evidence="11">
    <location>
        <begin position="361"/>
        <end position="874"/>
    </location>
</feature>
<dbReference type="STRING" id="1526571.AT746_17010"/>
<accession>A0A0U3BDR8</accession>
<dbReference type="InterPro" id="IPR039426">
    <property type="entry name" value="TonB-dep_rcpt-like"/>
</dbReference>
<dbReference type="PROSITE" id="PS52016">
    <property type="entry name" value="TONB_DEPENDENT_REC_3"/>
    <property type="match status" value="1"/>
</dbReference>
<keyword evidence="2 8" id="KW-0813">Transport</keyword>
<keyword evidence="5 9" id="KW-0798">TonB box</keyword>
<evidence type="ECO:0000256" key="7">
    <source>
        <dbReference type="ARBA" id="ARBA00023237"/>
    </source>
</evidence>
<reference evidence="13 14" key="1">
    <citation type="submission" date="2015-12" db="EMBL/GenBank/DDBJ databases">
        <title>Complete genome of Lacimicrobium alkaliphilum KCTC 32984.</title>
        <authorList>
            <person name="Kim S.-G."/>
            <person name="Lee Y.-J."/>
        </authorList>
    </citation>
    <scope>NUCLEOTIDE SEQUENCE [LARGE SCALE GENOMIC DNA]</scope>
    <source>
        <strain evidence="13 14">YelD216</strain>
    </source>
</reference>
<comment type="similarity">
    <text evidence="8 9">Belongs to the TonB-dependent receptor family.</text>
</comment>
<comment type="subcellular location">
    <subcellularLocation>
        <location evidence="1 8">Cell outer membrane</location>
        <topology evidence="1 8">Multi-pass membrane protein</topology>
    </subcellularLocation>
</comment>
<evidence type="ECO:0000256" key="9">
    <source>
        <dbReference type="RuleBase" id="RU003357"/>
    </source>
</evidence>
<organism evidence="13 14">
    <name type="scientific">Lacimicrobium alkaliphilum</name>
    <dbReference type="NCBI Taxonomy" id="1526571"/>
    <lineage>
        <taxon>Bacteria</taxon>
        <taxon>Pseudomonadati</taxon>
        <taxon>Pseudomonadota</taxon>
        <taxon>Gammaproteobacteria</taxon>
        <taxon>Alteromonadales</taxon>
        <taxon>Alteromonadaceae</taxon>
        <taxon>Lacimicrobium</taxon>
    </lineage>
</organism>
<evidence type="ECO:0000256" key="4">
    <source>
        <dbReference type="ARBA" id="ARBA00022692"/>
    </source>
</evidence>
<evidence type="ECO:0000256" key="8">
    <source>
        <dbReference type="PROSITE-ProRule" id="PRU01360"/>
    </source>
</evidence>
<dbReference type="EMBL" id="CP013650">
    <property type="protein sequence ID" value="ALS99797.1"/>
    <property type="molecule type" value="Genomic_DNA"/>
</dbReference>
<keyword evidence="6 8" id="KW-0472">Membrane</keyword>
<dbReference type="GO" id="GO:0009279">
    <property type="term" value="C:cell outer membrane"/>
    <property type="evidence" value="ECO:0007669"/>
    <property type="project" value="UniProtKB-SubCell"/>
</dbReference>
<keyword evidence="13" id="KW-0675">Receptor</keyword>
<dbReference type="KEGG" id="lal:AT746_17010"/>
<dbReference type="Proteomes" id="UP000068447">
    <property type="component" value="Chromosome"/>
</dbReference>
<keyword evidence="10" id="KW-0732">Signal</keyword>
<keyword evidence="7 8" id="KW-0998">Cell outer membrane</keyword>
<sequence length="910" mass="97769">MKKNRITRILTGAAATSLLTQSLVVGQSMAQQSEPAVSETEVIRVTGSRIARTELTATSPVTSVDKAQIQLDRAVTVEDIAMKLPQAAGGANSTGATVGDSLGSSTIDLRGLGQNRTLVLINGTRAVPFSFRNSVDVNSIPAGLIKRVDILTGGAAAIYGADAVSGVVNFILDDQFDGFELSSSYEMPQGGAEQFNFDATFGGNINDGRGHVSGYVGYAERQDLLAGERDFTADTATIVPSTGGNFTDIASGNFFAFDNNGNFSTERQTTNVTSERYLVQPMKRLTGGVFFNYDLIEGKAEAYGRALFTQVRVTGAGSTGQTPVSVNQPVSISSDNPFLSERIRDLLTFGDDGLARVNVERNLGLGLQETKMTRNTLQVQFGLRGDINDNIAWDLYGQYGRTDGKATVYNNGIRNDAAGNSQFANIANSVDIFNPETDLSSLSSPILHSDRQREQSVMALTFSGDTFDILELPAGPVSYAVGYEYRKEHGIQTAGSALRNGTAYGLGGIFDMDASFDSREFYAELLVPLLADMSFVKELNIEGAYRTSNYSNTDSANTNKLGLSWAVNDDLRFRATRQTAIRAPNLGEFAGPETLLSLSLFDETSADFVPRLGGRFDGDPCLDGRGDAEQCARYGAAQPGTAFDSSQATYSFGGNPDIKPEQALTYTLGMVYTPAYLDGFDVTLDYYDIEITDAVSQIQPISALTSCYIDDPVEGNPLCDAVLRDPDTGLISQALVNDFNLATLEQAGFDLGMRYQVDGLLDMGETVQFSYQGNVVTSQSRQNNATVPALDCKGTFGTSCTGDFASILQADYRHRAVVDMLIDNINVQLSWRRIGSVANALDESDTLSAQNYIDLAASWQVTDSLQVTAGVDNLFDKAPPKPLAGGNLYGSVSDYDAVGRTIGLSLRYRP</sequence>
<dbReference type="Gene3D" id="2.40.170.20">
    <property type="entry name" value="TonB-dependent receptor, beta-barrel domain"/>
    <property type="match status" value="1"/>
</dbReference>
<evidence type="ECO:0000256" key="1">
    <source>
        <dbReference type="ARBA" id="ARBA00004571"/>
    </source>
</evidence>
<keyword evidence="14" id="KW-1185">Reference proteome</keyword>
<keyword evidence="3 8" id="KW-1134">Transmembrane beta strand</keyword>
<dbReference type="InterPro" id="IPR036942">
    <property type="entry name" value="Beta-barrel_TonB_sf"/>
</dbReference>
<gene>
    <name evidence="13" type="ORF">AT746_17010</name>
</gene>
<dbReference type="Pfam" id="PF00593">
    <property type="entry name" value="TonB_dep_Rec_b-barrel"/>
    <property type="match status" value="1"/>
</dbReference>
<name>A0A0U3BDR8_9ALTE</name>
<evidence type="ECO:0000259" key="11">
    <source>
        <dbReference type="Pfam" id="PF00593"/>
    </source>
</evidence>
<evidence type="ECO:0000313" key="13">
    <source>
        <dbReference type="EMBL" id="ALS99797.1"/>
    </source>
</evidence>
<dbReference type="InterPro" id="IPR000531">
    <property type="entry name" value="Beta-barrel_TonB"/>
</dbReference>
<protein>
    <submittedName>
        <fullName evidence="13">TonB-dependent receptor</fullName>
    </submittedName>
</protein>
<dbReference type="InterPro" id="IPR037066">
    <property type="entry name" value="Plug_dom_sf"/>
</dbReference>
<dbReference type="Pfam" id="PF07715">
    <property type="entry name" value="Plug"/>
    <property type="match status" value="1"/>
</dbReference>
<proteinExistence type="inferred from homology"/>
<dbReference type="SUPFAM" id="SSF56935">
    <property type="entry name" value="Porins"/>
    <property type="match status" value="1"/>
</dbReference>
<dbReference type="OrthoDB" id="6276154at2"/>
<evidence type="ECO:0000256" key="6">
    <source>
        <dbReference type="ARBA" id="ARBA00023136"/>
    </source>
</evidence>
<evidence type="ECO:0000259" key="12">
    <source>
        <dbReference type="Pfam" id="PF07715"/>
    </source>
</evidence>
<evidence type="ECO:0000256" key="3">
    <source>
        <dbReference type="ARBA" id="ARBA00022452"/>
    </source>
</evidence>
<feature type="signal peptide" evidence="10">
    <location>
        <begin position="1"/>
        <end position="30"/>
    </location>
</feature>
<dbReference type="PANTHER" id="PTHR47234">
    <property type="match status" value="1"/>
</dbReference>
<dbReference type="Gene3D" id="2.170.130.10">
    <property type="entry name" value="TonB-dependent receptor, plug domain"/>
    <property type="match status" value="1"/>
</dbReference>
<evidence type="ECO:0000313" key="14">
    <source>
        <dbReference type="Proteomes" id="UP000068447"/>
    </source>
</evidence>
<dbReference type="PANTHER" id="PTHR47234:SF2">
    <property type="entry name" value="TONB-DEPENDENT RECEPTOR"/>
    <property type="match status" value="1"/>
</dbReference>
<feature type="domain" description="TonB-dependent receptor plug" evidence="12">
    <location>
        <begin position="56"/>
        <end position="167"/>
    </location>
</feature>
<dbReference type="AlphaFoldDB" id="A0A0U3BDR8"/>
<evidence type="ECO:0000256" key="2">
    <source>
        <dbReference type="ARBA" id="ARBA00022448"/>
    </source>
</evidence>
<evidence type="ECO:0000256" key="5">
    <source>
        <dbReference type="ARBA" id="ARBA00023077"/>
    </source>
</evidence>
<feature type="chain" id="PRO_5006836497" evidence="10">
    <location>
        <begin position="31"/>
        <end position="910"/>
    </location>
</feature>